<reference evidence="1" key="1">
    <citation type="submission" date="2022-07" db="EMBL/GenBank/DDBJ databases">
        <title>Taxonomy of Novel Oxalotrophic and Methylotrophic Bacteria.</title>
        <authorList>
            <person name="Sahin N."/>
            <person name="Tani A."/>
        </authorList>
    </citation>
    <scope>NUCLEOTIDE SEQUENCE</scope>
    <source>
        <strain evidence="1">AM327</strain>
    </source>
</reference>
<organism evidence="1 2">
    <name type="scientific">Neptunitalea chrysea</name>
    <dbReference type="NCBI Taxonomy" id="1647581"/>
    <lineage>
        <taxon>Bacteria</taxon>
        <taxon>Pseudomonadati</taxon>
        <taxon>Bacteroidota</taxon>
        <taxon>Flavobacteriia</taxon>
        <taxon>Flavobacteriales</taxon>
        <taxon>Flavobacteriaceae</taxon>
        <taxon>Neptunitalea</taxon>
    </lineage>
</organism>
<evidence type="ECO:0000313" key="2">
    <source>
        <dbReference type="Proteomes" id="UP001143545"/>
    </source>
</evidence>
<evidence type="ECO:0000313" key="1">
    <source>
        <dbReference type="EMBL" id="GLB51955.1"/>
    </source>
</evidence>
<name>A0A9W6B3W4_9FLAO</name>
<comment type="caution">
    <text evidence="1">The sequence shown here is derived from an EMBL/GenBank/DDBJ whole genome shotgun (WGS) entry which is preliminary data.</text>
</comment>
<sequence length="178" mass="20255">MGTYAAAINISLSVAKEQSKTINFRLDNTEDVKVVLKNEQGISVYSEEVEAKNGRINRKYDLNHLPNGNYSLNIETATKIYSYDVALDESTTVNQKASEIFKPVVFTKDGNVMLQLLDLEKSPIEVAIYDNNDNLLYTQKFEGEMNFSKKFALKKVFSSNYTFVIKYNDMTFTKDIAL</sequence>
<keyword evidence="2" id="KW-1185">Reference proteome</keyword>
<accession>A0A9W6B3W4</accession>
<dbReference type="AlphaFoldDB" id="A0A9W6B3W4"/>
<dbReference type="Proteomes" id="UP001143545">
    <property type="component" value="Unassembled WGS sequence"/>
</dbReference>
<proteinExistence type="predicted"/>
<dbReference type="EMBL" id="BRVP01000005">
    <property type="protein sequence ID" value="GLB51955.1"/>
    <property type="molecule type" value="Genomic_DNA"/>
</dbReference>
<protein>
    <recommendedName>
        <fullName evidence="3">Por secretion system C-terminal sorting domain-containing protein</fullName>
    </recommendedName>
</protein>
<gene>
    <name evidence="1" type="ORF">NBRC110019_09940</name>
</gene>
<evidence type="ECO:0008006" key="3">
    <source>
        <dbReference type="Google" id="ProtNLM"/>
    </source>
</evidence>